<feature type="transmembrane region" description="Helical" evidence="1">
    <location>
        <begin position="29"/>
        <end position="50"/>
    </location>
</feature>
<keyword evidence="1" id="KW-1133">Transmembrane helix</keyword>
<dbReference type="Proteomes" id="UP001549119">
    <property type="component" value="Unassembled WGS sequence"/>
</dbReference>
<keyword evidence="3" id="KW-1185">Reference proteome</keyword>
<reference evidence="2 3" key="1">
    <citation type="submission" date="2024-06" db="EMBL/GenBank/DDBJ databases">
        <title>Genomics of switchgrass bacterial isolates.</title>
        <authorList>
            <person name="Shade A."/>
        </authorList>
    </citation>
    <scope>NUCLEOTIDE SEQUENCE [LARGE SCALE GENOMIC DNA]</scope>
    <source>
        <strain evidence="2 3">PvP084</strain>
    </source>
</reference>
<evidence type="ECO:0000313" key="3">
    <source>
        <dbReference type="Proteomes" id="UP001549119"/>
    </source>
</evidence>
<dbReference type="EMBL" id="JBEPNW010000008">
    <property type="protein sequence ID" value="MET3869923.1"/>
    <property type="molecule type" value="Genomic_DNA"/>
</dbReference>
<organism evidence="2 3">
    <name type="scientific">Methylobacterium radiotolerans</name>
    <dbReference type="NCBI Taxonomy" id="31998"/>
    <lineage>
        <taxon>Bacteria</taxon>
        <taxon>Pseudomonadati</taxon>
        <taxon>Pseudomonadota</taxon>
        <taxon>Alphaproteobacteria</taxon>
        <taxon>Hyphomicrobiales</taxon>
        <taxon>Methylobacteriaceae</taxon>
        <taxon>Methylobacterium</taxon>
    </lineage>
</organism>
<name>A0ABV2NTR9_9HYPH</name>
<accession>A0ABV2NTR9</accession>
<proteinExistence type="predicted"/>
<keyword evidence="1" id="KW-0472">Membrane</keyword>
<keyword evidence="1" id="KW-0812">Transmembrane</keyword>
<comment type="caution">
    <text evidence="2">The sequence shown here is derived from an EMBL/GenBank/DDBJ whole genome shotgun (WGS) entry which is preliminary data.</text>
</comment>
<evidence type="ECO:0000313" key="2">
    <source>
        <dbReference type="EMBL" id="MET3869923.1"/>
    </source>
</evidence>
<protein>
    <submittedName>
        <fullName evidence="2">Uncharacterized protein</fullName>
    </submittedName>
</protein>
<dbReference type="RefSeq" id="WP_209651051.1">
    <property type="nucleotide sequence ID" value="NZ_JBEPNV010000005.1"/>
</dbReference>
<evidence type="ECO:0000256" key="1">
    <source>
        <dbReference type="SAM" id="Phobius"/>
    </source>
</evidence>
<sequence>MLWSCLVLIAEHTFVPVQWERSSVPREALLDWLCLGIVGAIVGAGALVFAMGTIEISGVTHSVGWQRRHDQVRPDVGPLPPLAAEIAAHLPL</sequence>
<gene>
    <name evidence="2" type="ORF">ABIC20_007308</name>
</gene>